<comment type="caution">
    <text evidence="1">The sequence shown here is derived from an EMBL/GenBank/DDBJ whole genome shotgun (WGS) entry which is preliminary data.</text>
</comment>
<dbReference type="Proteomes" id="UP001295423">
    <property type="component" value="Unassembled WGS sequence"/>
</dbReference>
<name>A0AAD2FV45_9STRA</name>
<proteinExistence type="predicted"/>
<dbReference type="AlphaFoldDB" id="A0AAD2FV45"/>
<accession>A0AAD2FV45</accession>
<dbReference type="EMBL" id="CAKOGP040001858">
    <property type="protein sequence ID" value="CAJ1954161.1"/>
    <property type="molecule type" value="Genomic_DNA"/>
</dbReference>
<gene>
    <name evidence="1" type="ORF">CYCCA115_LOCUS14756</name>
</gene>
<sequence>MNPSTTERNCQVTASVFIGDDGNTMNDTVSADQMSPNPMPSLLSILNGDIISHNDAIPRATNSTTCPYPLPEGQCPLPFHSEEEHKKHLVSILDQALAVLETSDFMDTGASDFPSGSSTFTFELARQ</sequence>
<organism evidence="1 2">
    <name type="scientific">Cylindrotheca closterium</name>
    <dbReference type="NCBI Taxonomy" id="2856"/>
    <lineage>
        <taxon>Eukaryota</taxon>
        <taxon>Sar</taxon>
        <taxon>Stramenopiles</taxon>
        <taxon>Ochrophyta</taxon>
        <taxon>Bacillariophyta</taxon>
        <taxon>Bacillariophyceae</taxon>
        <taxon>Bacillariophycidae</taxon>
        <taxon>Bacillariales</taxon>
        <taxon>Bacillariaceae</taxon>
        <taxon>Cylindrotheca</taxon>
    </lineage>
</organism>
<reference evidence="1" key="1">
    <citation type="submission" date="2023-08" db="EMBL/GenBank/DDBJ databases">
        <authorList>
            <person name="Audoor S."/>
            <person name="Bilcke G."/>
        </authorList>
    </citation>
    <scope>NUCLEOTIDE SEQUENCE</scope>
</reference>
<protein>
    <submittedName>
        <fullName evidence="1">Uncharacterized protein</fullName>
    </submittedName>
</protein>
<evidence type="ECO:0000313" key="2">
    <source>
        <dbReference type="Proteomes" id="UP001295423"/>
    </source>
</evidence>
<keyword evidence="2" id="KW-1185">Reference proteome</keyword>
<evidence type="ECO:0000313" key="1">
    <source>
        <dbReference type="EMBL" id="CAJ1954161.1"/>
    </source>
</evidence>